<evidence type="ECO:0000256" key="1">
    <source>
        <dbReference type="ARBA" id="ARBA00001954"/>
    </source>
</evidence>
<protein>
    <submittedName>
        <fullName evidence="8">Lysine-specific demethylase 8-like Protein</fullName>
    </submittedName>
</protein>
<dbReference type="eggNOG" id="KOG2132">
    <property type="taxonomic scope" value="Eukaryota"/>
</dbReference>
<dbReference type="OrthoDB" id="47172at2759"/>
<sequence length="394" mass="45297">MDCDLITFVIDKDELRSATVAINPTLDKTYKSCFQDSKIQANRKLEIESVLDYLHDELNTGHWSKIPITIRRAFSAASFVKTIILLKSSEFTDDLLKQCLKTVDLGLLLGAPLQVNSELLTNCATFLSKKLNERNATCEIQNQKRKHENKDLDNLEQINGVNIDTIVCPSLETFNNKYFVSQKPVKLQDCVTHWPALSKWPDITYLLKTAGDRTVPVEIGSHYADENWGQKLMTLKEFITNYFYKSEDLGYLAQHNLFDQIPELRNDIYIPEYCCLGQDDNEPEINAWFGPAKTISPLHHDPKNNFLVQVFGTKQLILYSPDDTFCLYPHESTLLSNTAQVDPFNPDLDKYPNFRNAKAVKCILEAGEMLYIPPKWWHHVTALEKSFSVSFWWS</sequence>
<dbReference type="PANTHER" id="PTHR12461">
    <property type="entry name" value="HYPOXIA-INDUCIBLE FACTOR 1 ALPHA INHIBITOR-RELATED"/>
    <property type="match status" value="1"/>
</dbReference>
<reference evidence="8 9" key="2">
    <citation type="journal article" date="2010" name="Nucleic Acids Res.">
        <title>BeetleBase in 2010: revisions to provide comprehensive genomic information for Tribolium castaneum.</title>
        <authorList>
            <person name="Kim H.S."/>
            <person name="Murphy T."/>
            <person name="Xia J."/>
            <person name="Caragea D."/>
            <person name="Park Y."/>
            <person name="Beeman R.W."/>
            <person name="Lorenzen M.D."/>
            <person name="Butcher S."/>
            <person name="Manak J.R."/>
            <person name="Brown S.J."/>
        </authorList>
    </citation>
    <scope>GENOME REANNOTATION</scope>
    <source>
        <strain evidence="8 9">Georgia GA2</strain>
    </source>
</reference>
<dbReference type="GO" id="GO:0046872">
    <property type="term" value="F:metal ion binding"/>
    <property type="evidence" value="ECO:0007669"/>
    <property type="project" value="UniProtKB-KW"/>
</dbReference>
<dbReference type="SMART" id="SM00558">
    <property type="entry name" value="JmjC"/>
    <property type="match status" value="1"/>
</dbReference>
<dbReference type="InterPro" id="IPR003347">
    <property type="entry name" value="JmjC_dom"/>
</dbReference>
<evidence type="ECO:0000256" key="4">
    <source>
        <dbReference type="ARBA" id="ARBA00023002"/>
    </source>
</evidence>
<dbReference type="PROSITE" id="PS51184">
    <property type="entry name" value="JMJC"/>
    <property type="match status" value="1"/>
</dbReference>
<evidence type="ECO:0000256" key="5">
    <source>
        <dbReference type="ARBA" id="ARBA00023004"/>
    </source>
</evidence>
<evidence type="ECO:0000313" key="8">
    <source>
        <dbReference type="EMBL" id="EEZ99556.1"/>
    </source>
</evidence>
<dbReference type="PANTHER" id="PTHR12461:SF106">
    <property type="entry name" value="BIFUNCTIONAL PEPTIDASE AND ARGINYL-HYDROXYLASE JMJD5"/>
    <property type="match status" value="1"/>
</dbReference>
<dbReference type="GO" id="GO:0005634">
    <property type="term" value="C:nucleus"/>
    <property type="evidence" value="ECO:0000318"/>
    <property type="project" value="GO_Central"/>
</dbReference>
<dbReference type="GO" id="GO:0003682">
    <property type="term" value="F:chromatin binding"/>
    <property type="evidence" value="ECO:0000318"/>
    <property type="project" value="GO_Central"/>
</dbReference>
<evidence type="ECO:0000256" key="3">
    <source>
        <dbReference type="ARBA" id="ARBA00022723"/>
    </source>
</evidence>
<dbReference type="GO" id="GO:0051864">
    <property type="term" value="F:histone H3K36 demethylase activity"/>
    <property type="evidence" value="ECO:0000318"/>
    <property type="project" value="GO_Central"/>
</dbReference>
<comment type="cofactor">
    <cofactor evidence="1">
        <name>Fe(2+)</name>
        <dbReference type="ChEBI" id="CHEBI:29033"/>
    </cofactor>
</comment>
<dbReference type="SUPFAM" id="SSF51197">
    <property type="entry name" value="Clavaminate synthase-like"/>
    <property type="match status" value="1"/>
</dbReference>
<keyword evidence="3" id="KW-0479">Metal-binding</keyword>
<dbReference type="HOGENOM" id="CLU_016785_0_3_1"/>
<dbReference type="AlphaFoldDB" id="D6WDE4"/>
<dbReference type="OMA" id="TINHWPA"/>
<dbReference type="FunFam" id="2.60.120.650:FF:000061">
    <property type="entry name" value="Glucosamine 6-phosphate N-acetyltransferase"/>
    <property type="match status" value="1"/>
</dbReference>
<dbReference type="GO" id="GO:0106157">
    <property type="term" value="F:peptidyl-arginine 3-dioxygenase activity"/>
    <property type="evidence" value="ECO:0000318"/>
    <property type="project" value="GO_Central"/>
</dbReference>
<keyword evidence="5" id="KW-0408">Iron</keyword>
<comment type="subcellular location">
    <subcellularLocation>
        <location evidence="2">Nucleus</location>
    </subcellularLocation>
</comment>
<evidence type="ECO:0000256" key="2">
    <source>
        <dbReference type="ARBA" id="ARBA00004123"/>
    </source>
</evidence>
<proteinExistence type="predicted"/>
<feature type="domain" description="JmjC" evidence="7">
    <location>
        <begin position="259"/>
        <end position="394"/>
    </location>
</feature>
<keyword evidence="6" id="KW-0539">Nucleus</keyword>
<evidence type="ECO:0000259" key="7">
    <source>
        <dbReference type="PROSITE" id="PS51184"/>
    </source>
</evidence>
<dbReference type="Gene3D" id="2.60.120.650">
    <property type="entry name" value="Cupin"/>
    <property type="match status" value="1"/>
</dbReference>
<dbReference type="GO" id="GO:0045892">
    <property type="term" value="P:negative regulation of DNA-templated transcription"/>
    <property type="evidence" value="ECO:0000318"/>
    <property type="project" value="GO_Central"/>
</dbReference>
<dbReference type="Pfam" id="PF13621">
    <property type="entry name" value="Cupin_8"/>
    <property type="match status" value="1"/>
</dbReference>
<dbReference type="Proteomes" id="UP000007266">
    <property type="component" value="Linkage group 3"/>
</dbReference>
<gene>
    <name evidence="8" type="primary">AUGUSTUS-3.0.2_00138</name>
    <name evidence="8" type="ORF">TcasGA2_TC000138</name>
</gene>
<organism evidence="8 9">
    <name type="scientific">Tribolium castaneum</name>
    <name type="common">Red flour beetle</name>
    <dbReference type="NCBI Taxonomy" id="7070"/>
    <lineage>
        <taxon>Eukaryota</taxon>
        <taxon>Metazoa</taxon>
        <taxon>Ecdysozoa</taxon>
        <taxon>Arthropoda</taxon>
        <taxon>Hexapoda</taxon>
        <taxon>Insecta</taxon>
        <taxon>Pterygota</taxon>
        <taxon>Neoptera</taxon>
        <taxon>Endopterygota</taxon>
        <taxon>Coleoptera</taxon>
        <taxon>Polyphaga</taxon>
        <taxon>Cucujiformia</taxon>
        <taxon>Tenebrionidae</taxon>
        <taxon>Tenebrionidae incertae sedis</taxon>
        <taxon>Tribolium</taxon>
    </lineage>
</organism>
<dbReference type="EMBL" id="KQ971321">
    <property type="protein sequence ID" value="EEZ99556.1"/>
    <property type="molecule type" value="Genomic_DNA"/>
</dbReference>
<accession>D6WDE4</accession>
<evidence type="ECO:0000313" key="9">
    <source>
        <dbReference type="Proteomes" id="UP000007266"/>
    </source>
</evidence>
<reference evidence="8 9" key="1">
    <citation type="journal article" date="2008" name="Nature">
        <title>The genome of the model beetle and pest Tribolium castaneum.</title>
        <authorList>
            <consortium name="Tribolium Genome Sequencing Consortium"/>
            <person name="Richards S."/>
            <person name="Gibbs R.A."/>
            <person name="Weinstock G.M."/>
            <person name="Brown S.J."/>
            <person name="Denell R."/>
            <person name="Beeman R.W."/>
            <person name="Gibbs R."/>
            <person name="Beeman R.W."/>
            <person name="Brown S.J."/>
            <person name="Bucher G."/>
            <person name="Friedrich M."/>
            <person name="Grimmelikhuijzen C.J."/>
            <person name="Klingler M."/>
            <person name="Lorenzen M."/>
            <person name="Richards S."/>
            <person name="Roth S."/>
            <person name="Schroder R."/>
            <person name="Tautz D."/>
            <person name="Zdobnov E.M."/>
            <person name="Muzny D."/>
            <person name="Gibbs R.A."/>
            <person name="Weinstock G.M."/>
            <person name="Attaway T."/>
            <person name="Bell S."/>
            <person name="Buhay C.J."/>
            <person name="Chandrabose M.N."/>
            <person name="Chavez D."/>
            <person name="Clerk-Blankenburg K.P."/>
            <person name="Cree A."/>
            <person name="Dao M."/>
            <person name="Davis C."/>
            <person name="Chacko J."/>
            <person name="Dinh H."/>
            <person name="Dugan-Rocha S."/>
            <person name="Fowler G."/>
            <person name="Garner T.T."/>
            <person name="Garnes J."/>
            <person name="Gnirke A."/>
            <person name="Hawes A."/>
            <person name="Hernandez J."/>
            <person name="Hines S."/>
            <person name="Holder M."/>
            <person name="Hume J."/>
            <person name="Jhangiani S.N."/>
            <person name="Joshi V."/>
            <person name="Khan Z.M."/>
            <person name="Jackson L."/>
            <person name="Kovar C."/>
            <person name="Kowis A."/>
            <person name="Lee S."/>
            <person name="Lewis L.R."/>
            <person name="Margolis J."/>
            <person name="Morgan M."/>
            <person name="Nazareth L.V."/>
            <person name="Nguyen N."/>
            <person name="Okwuonu G."/>
            <person name="Parker D."/>
            <person name="Richards S."/>
            <person name="Ruiz S.J."/>
            <person name="Santibanez J."/>
            <person name="Savard J."/>
            <person name="Scherer S.E."/>
            <person name="Schneider B."/>
            <person name="Sodergren E."/>
            <person name="Tautz D."/>
            <person name="Vattahil S."/>
            <person name="Villasana D."/>
            <person name="White C.S."/>
            <person name="Wright R."/>
            <person name="Park Y."/>
            <person name="Beeman R.W."/>
            <person name="Lord J."/>
            <person name="Oppert B."/>
            <person name="Lorenzen M."/>
            <person name="Brown S."/>
            <person name="Wang L."/>
            <person name="Savard J."/>
            <person name="Tautz D."/>
            <person name="Richards S."/>
            <person name="Weinstock G."/>
            <person name="Gibbs R.A."/>
            <person name="Liu Y."/>
            <person name="Worley K."/>
            <person name="Weinstock G."/>
            <person name="Elsik C.G."/>
            <person name="Reese J.T."/>
            <person name="Elhaik E."/>
            <person name="Landan G."/>
            <person name="Graur D."/>
            <person name="Arensburger P."/>
            <person name="Atkinson P."/>
            <person name="Beeman R.W."/>
            <person name="Beidler J."/>
            <person name="Brown S.J."/>
            <person name="Demuth J.P."/>
            <person name="Drury D.W."/>
            <person name="Du Y.Z."/>
            <person name="Fujiwara H."/>
            <person name="Lorenzen M."/>
            <person name="Maselli V."/>
            <person name="Osanai M."/>
            <person name="Park Y."/>
            <person name="Robertson H.M."/>
            <person name="Tu Z."/>
            <person name="Wang J.J."/>
            <person name="Wang S."/>
            <person name="Richards S."/>
            <person name="Song H."/>
            <person name="Zhang L."/>
            <person name="Sodergren E."/>
            <person name="Werner D."/>
            <person name="Stanke M."/>
            <person name="Morgenstern B."/>
            <person name="Solovyev V."/>
            <person name="Kosarev P."/>
            <person name="Brown G."/>
            <person name="Chen H.C."/>
            <person name="Ermolaeva O."/>
            <person name="Hlavina W."/>
            <person name="Kapustin Y."/>
            <person name="Kiryutin B."/>
            <person name="Kitts P."/>
            <person name="Maglott D."/>
            <person name="Pruitt K."/>
            <person name="Sapojnikov V."/>
            <person name="Souvorov A."/>
            <person name="Mackey A.J."/>
            <person name="Waterhouse R.M."/>
            <person name="Wyder S."/>
            <person name="Zdobnov E.M."/>
            <person name="Zdobnov E.M."/>
            <person name="Wyder S."/>
            <person name="Kriventseva E.V."/>
            <person name="Kadowaki T."/>
            <person name="Bork P."/>
            <person name="Aranda M."/>
            <person name="Bao R."/>
            <person name="Beermann A."/>
            <person name="Berns N."/>
            <person name="Bolognesi R."/>
            <person name="Bonneton F."/>
            <person name="Bopp D."/>
            <person name="Brown S.J."/>
            <person name="Bucher G."/>
            <person name="Butts T."/>
            <person name="Chaumot A."/>
            <person name="Denell R.E."/>
            <person name="Ferrier D.E."/>
            <person name="Friedrich M."/>
            <person name="Gordon C.M."/>
            <person name="Jindra M."/>
            <person name="Klingler M."/>
            <person name="Lan Q."/>
            <person name="Lattorff H.M."/>
            <person name="Laudet V."/>
            <person name="von Levetsow C."/>
            <person name="Liu Z."/>
            <person name="Lutz R."/>
            <person name="Lynch J.A."/>
            <person name="da Fonseca R.N."/>
            <person name="Posnien N."/>
            <person name="Reuter R."/>
            <person name="Roth S."/>
            <person name="Savard J."/>
            <person name="Schinko J.B."/>
            <person name="Schmitt C."/>
            <person name="Schoppmeier M."/>
            <person name="Schroder R."/>
            <person name="Shippy T.D."/>
            <person name="Simonnet F."/>
            <person name="Marques-Souza H."/>
            <person name="Tautz D."/>
            <person name="Tomoyasu Y."/>
            <person name="Trauner J."/>
            <person name="Van der Zee M."/>
            <person name="Vervoort M."/>
            <person name="Wittkopp N."/>
            <person name="Wimmer E.A."/>
            <person name="Yang X."/>
            <person name="Jones A.K."/>
            <person name="Sattelle D.B."/>
            <person name="Ebert P.R."/>
            <person name="Nelson D."/>
            <person name="Scott J.G."/>
            <person name="Beeman R.W."/>
            <person name="Muthukrishnan S."/>
            <person name="Kramer K.J."/>
            <person name="Arakane Y."/>
            <person name="Beeman R.W."/>
            <person name="Zhu Q."/>
            <person name="Hogenkamp D."/>
            <person name="Dixit R."/>
            <person name="Oppert B."/>
            <person name="Jiang H."/>
            <person name="Zou Z."/>
            <person name="Marshall J."/>
            <person name="Elpidina E."/>
            <person name="Vinokurov K."/>
            <person name="Oppert C."/>
            <person name="Zou Z."/>
            <person name="Evans J."/>
            <person name="Lu Z."/>
            <person name="Zhao P."/>
            <person name="Sumathipala N."/>
            <person name="Altincicek B."/>
            <person name="Vilcinskas A."/>
            <person name="Williams M."/>
            <person name="Hultmark D."/>
            <person name="Hetru C."/>
            <person name="Jiang H."/>
            <person name="Grimmelikhuijzen C.J."/>
            <person name="Hauser F."/>
            <person name="Cazzamali G."/>
            <person name="Williamson M."/>
            <person name="Park Y."/>
            <person name="Li B."/>
            <person name="Tanaka Y."/>
            <person name="Predel R."/>
            <person name="Neupert S."/>
            <person name="Schachtner J."/>
            <person name="Verleyen P."/>
            <person name="Raible F."/>
            <person name="Bork P."/>
            <person name="Friedrich M."/>
            <person name="Walden K.K."/>
            <person name="Robertson H.M."/>
            <person name="Angeli S."/>
            <person name="Foret S."/>
            <person name="Bucher G."/>
            <person name="Schuetz S."/>
            <person name="Maleszka R."/>
            <person name="Wimmer E.A."/>
            <person name="Beeman R.W."/>
            <person name="Lorenzen M."/>
            <person name="Tomoyasu Y."/>
            <person name="Miller S.C."/>
            <person name="Grossmann D."/>
            <person name="Bucher G."/>
        </authorList>
    </citation>
    <scope>NUCLEOTIDE SEQUENCE [LARGE SCALE GENOMIC DNA]</scope>
    <source>
        <strain evidence="8 9">Georgia GA2</strain>
    </source>
</reference>
<name>D6WDE4_TRICA</name>
<dbReference type="PhylomeDB" id="D6WDE4"/>
<dbReference type="STRING" id="7070.D6WDE4"/>
<keyword evidence="9" id="KW-1185">Reference proteome</keyword>
<evidence type="ECO:0000256" key="6">
    <source>
        <dbReference type="ARBA" id="ARBA00023242"/>
    </source>
</evidence>
<keyword evidence="4" id="KW-0560">Oxidoreductase</keyword>
<dbReference type="InterPro" id="IPR041667">
    <property type="entry name" value="Cupin_8"/>
</dbReference>